<evidence type="ECO:0000313" key="2">
    <source>
        <dbReference type="Proteomes" id="UP000325134"/>
    </source>
</evidence>
<evidence type="ECO:0000313" key="1">
    <source>
        <dbReference type="EMBL" id="SHE95064.1"/>
    </source>
</evidence>
<proteinExistence type="predicted"/>
<dbReference type="EMBL" id="FQVK01000012">
    <property type="protein sequence ID" value="SHE95064.1"/>
    <property type="molecule type" value="Genomic_DNA"/>
</dbReference>
<dbReference type="AlphaFoldDB" id="A0A1M4XN91"/>
<dbReference type="OrthoDB" id="7861976at2"/>
<name>A0A1M4XN91_9RHOB</name>
<protein>
    <recommendedName>
        <fullName evidence="3">Flagellar export protein FliJ</fullName>
    </recommendedName>
</protein>
<accession>A0A1M4XN91</accession>
<dbReference type="RefSeq" id="WP_149775976.1">
    <property type="nucleotide sequence ID" value="NZ_FQVK01000012.1"/>
</dbReference>
<sequence>MKTDKLSDLVAVTTAAFEKEHQKLRPILEQEARIQNRISQLDAQLAQVRSTAADATGYRMAGADVIWYGWEASTRRQLNTELAQIRSQKLAMMDGLRQAFGRKQAVEKLAKRQAAALRRARLQKTD</sequence>
<organism evidence="1 2">
    <name type="scientific">Ruegeria intermedia</name>
    <dbReference type="NCBI Taxonomy" id="996115"/>
    <lineage>
        <taxon>Bacteria</taxon>
        <taxon>Pseudomonadati</taxon>
        <taxon>Pseudomonadota</taxon>
        <taxon>Alphaproteobacteria</taxon>
        <taxon>Rhodobacterales</taxon>
        <taxon>Roseobacteraceae</taxon>
        <taxon>Ruegeria</taxon>
    </lineage>
</organism>
<evidence type="ECO:0008006" key="3">
    <source>
        <dbReference type="Google" id="ProtNLM"/>
    </source>
</evidence>
<dbReference type="Proteomes" id="UP000325134">
    <property type="component" value="Unassembled WGS sequence"/>
</dbReference>
<gene>
    <name evidence="1" type="ORF">SAMN05444279_11277</name>
</gene>
<reference evidence="1 2" key="1">
    <citation type="submission" date="2016-11" db="EMBL/GenBank/DDBJ databases">
        <authorList>
            <person name="Varghese N."/>
            <person name="Submissions S."/>
        </authorList>
    </citation>
    <scope>NUCLEOTIDE SEQUENCE [LARGE SCALE GENOMIC DNA]</scope>
    <source>
        <strain evidence="1 2">DSM 29341</strain>
    </source>
</reference>
<keyword evidence="2" id="KW-1185">Reference proteome</keyword>